<dbReference type="AlphaFoldDB" id="A0A9Q3YTC4"/>
<feature type="compositionally biased region" description="Basic and acidic residues" evidence="1">
    <location>
        <begin position="63"/>
        <end position="78"/>
    </location>
</feature>
<evidence type="ECO:0000259" key="2">
    <source>
        <dbReference type="Pfam" id="PF22178"/>
    </source>
</evidence>
<accession>A0A9Q3YTC4</accession>
<dbReference type="InterPro" id="IPR054030">
    <property type="entry name" value="Gp5_Vgr_C"/>
</dbReference>
<reference evidence="5" key="2">
    <citation type="submission" date="2023-07" db="EMBL/GenBank/DDBJ databases">
        <title>Description of novel Chryseobacterium sp. strain C-2.</title>
        <authorList>
            <person name="Saticioglu I.B."/>
        </authorList>
    </citation>
    <scope>NUCLEOTIDE SEQUENCE [LARGE SCALE GENOMIC DNA]</scope>
    <source>
        <strain evidence="5">C-2</strain>
    </source>
</reference>
<evidence type="ECO:0000313" key="5">
    <source>
        <dbReference type="Proteomes" id="UP000603715"/>
    </source>
</evidence>
<organism evidence="4 6">
    <name type="scientific">Chryseobacterium muglaense</name>
    <dbReference type="NCBI Taxonomy" id="2893752"/>
    <lineage>
        <taxon>Bacteria</taxon>
        <taxon>Pseudomonadati</taxon>
        <taxon>Bacteroidota</taxon>
        <taxon>Flavobacteriia</taxon>
        <taxon>Flavobacteriales</taxon>
        <taxon>Weeksellaceae</taxon>
        <taxon>Chryseobacterium group</taxon>
        <taxon>Chryseobacterium</taxon>
    </lineage>
</organism>
<evidence type="ECO:0000256" key="1">
    <source>
        <dbReference type="SAM" id="MobiDB-lite"/>
    </source>
</evidence>
<dbReference type="RefSeq" id="WP_191181540.1">
    <property type="nucleotide sequence ID" value="NZ_JACXXP010000056.1"/>
</dbReference>
<name>A0A9Q3YTC4_9FLAO</name>
<sequence length="108" mass="11759">MFINVSENMTTSVGMDQSDTIGMNRTQSIGLNATQSVGAMKMTSVIGDTSMFITGKLTEMIEGDVHSETMKERNEVSEGKITTQSTGTNEQHSEKIVQNNSGEKSNNY</sequence>
<reference evidence="4" key="1">
    <citation type="submission" date="2021-11" db="EMBL/GenBank/DDBJ databases">
        <title>Description of novel Chryseobacterium species.</title>
        <authorList>
            <person name="Saticioglu I.B."/>
            <person name="Ay H."/>
            <person name="Altun S."/>
            <person name="Duman M."/>
        </authorList>
    </citation>
    <scope>NUCLEOTIDE SEQUENCE</scope>
    <source>
        <strain evidence="4">C-39</strain>
    </source>
</reference>
<dbReference type="Proteomes" id="UP000603715">
    <property type="component" value="Unassembled WGS sequence"/>
</dbReference>
<comment type="caution">
    <text evidence="4">The sequence shown here is derived from an EMBL/GenBank/DDBJ whole genome shotgun (WGS) entry which is preliminary data.</text>
</comment>
<dbReference type="Proteomes" id="UP001107960">
    <property type="component" value="Unassembled WGS sequence"/>
</dbReference>
<evidence type="ECO:0000313" key="4">
    <source>
        <dbReference type="EMBL" id="MCC9036353.1"/>
    </source>
</evidence>
<dbReference type="Pfam" id="PF22178">
    <property type="entry name" value="Gp5_trimer_C"/>
    <property type="match status" value="1"/>
</dbReference>
<feature type="domain" description="Gp5/Type VI secretion system Vgr C-terminal trimerisation" evidence="2">
    <location>
        <begin position="1"/>
        <end position="75"/>
    </location>
</feature>
<proteinExistence type="predicted"/>
<evidence type="ECO:0000313" key="3">
    <source>
        <dbReference type="EMBL" id="MBD3907194.1"/>
    </source>
</evidence>
<dbReference type="EMBL" id="JAJJML010000001">
    <property type="protein sequence ID" value="MCC9036353.1"/>
    <property type="molecule type" value="Genomic_DNA"/>
</dbReference>
<reference evidence="3" key="3">
    <citation type="submission" date="2024-05" db="EMBL/GenBank/DDBJ databases">
        <title>Description of novel Chryseobacterium sp. strain C-2.</title>
        <authorList>
            <person name="Saticioglu I.B."/>
        </authorList>
    </citation>
    <scope>NUCLEOTIDE SEQUENCE</scope>
    <source>
        <strain evidence="3">C-2</strain>
    </source>
</reference>
<gene>
    <name evidence="3" type="ORF">IEW27_21725</name>
    <name evidence="4" type="ORF">LNP80_19225</name>
</gene>
<dbReference type="EMBL" id="JACXXP010000056">
    <property type="protein sequence ID" value="MBD3907194.1"/>
    <property type="molecule type" value="Genomic_DNA"/>
</dbReference>
<keyword evidence="5" id="KW-1185">Reference proteome</keyword>
<evidence type="ECO:0000313" key="6">
    <source>
        <dbReference type="Proteomes" id="UP001107960"/>
    </source>
</evidence>
<dbReference type="SUPFAM" id="SSF69349">
    <property type="entry name" value="Phage fibre proteins"/>
    <property type="match status" value="1"/>
</dbReference>
<feature type="compositionally biased region" description="Polar residues" evidence="1">
    <location>
        <begin position="80"/>
        <end position="108"/>
    </location>
</feature>
<feature type="region of interest" description="Disordered" evidence="1">
    <location>
        <begin position="63"/>
        <end position="108"/>
    </location>
</feature>
<protein>
    <recommendedName>
        <fullName evidence="2">Gp5/Type VI secretion system Vgr C-terminal trimerisation domain-containing protein</fullName>
    </recommendedName>
</protein>